<feature type="compositionally biased region" description="Polar residues" evidence="1">
    <location>
        <begin position="957"/>
        <end position="967"/>
    </location>
</feature>
<keyword evidence="5" id="KW-1185">Reference proteome</keyword>
<dbReference type="AlphaFoldDB" id="A0AAD2D6R8"/>
<sequence length="998" mass="111716">MKYLRILILCITAVTANVCQNDAQTAGSPLSGSFGMAGINNVYLFDILEDQDSELLYFIGYFGSAPQNTIIYKSDPSLAKVQVMTYDIYCYYYSYAMSPSREFIYIQDLTTGKIFEVRTSDLVISRELSVSSASVDWNTNMEVSEGFYFSIIISSIMHTCRWNMTNTNLDCFTFGVNSQANLAPINADLLFFGSTDTAADQYYLVSYNFSSSSLAWKKSIACPTSGCVNKFSSSLVSRDKEWVYTMVLYDGNFIFHKLSTTDGSPQSSGLIWNDSGYVDSYCMKEFSGFIAIQIYSSSSSNVKRLILVSPSAAEVVKEYKSVDSKAFAVGRLLYKGQELMYHSGIILTNFTFFLARSPTNNIGQLSEFEEDTPLFSPITTSYQVSSTTSNPSLTASTKTLTISTSSSIATTDITSSTNPSFTKYVALCNQDYLQTVQSNTSVKLEFTWACAQSMNYTGISFSLTQTGSNAIPEWVKLDADNQELHLKTTPKLDAKANFYFSLKISFDSEVHYKKLKITVEECSINHCELCKLGSPSICEACTDGYQSSNESKSCSKIVAMTGATKAIAALVAISVVLASSSSILSLSSINSIFSIMNSLQLACLLPLVPDYFSPKVLDILSGMGFTMFSFDFIKFKDLPFVEGLTKWVSYPQSDEYLNSLGMRSGSSIVNYLSLMVIIILVGIINFGIFMCKRCTENSKHTKRKKFFDKLFKLLTFNIYIRIFMQAFLFITLSIFSELYNFNFANTVTQISFGLCIIFAICTSMLFILSFIMYCVSSDQIDKEKYWLCIEYFNGIKPNKYSKLHSSLSMLVRLSMTSLLIFGQSARSYEKAIYFYLLNIGYCLYLIIVRPFENPQDNLIEAINQTLFCCLAVPLSRLNTKQDWTPFYESYYTTVFIVAPSIGALICLGFLIKSIIVYLIDRIARKRKQNVAPKEPSSQQRAPQNQKDPSLNPPPDISNVSFSMSKSNAPIAPPRAPQRRPFDISGPGRSQMRKLNYNG</sequence>
<feature type="chain" id="PRO_5041976354" evidence="3">
    <location>
        <begin position="17"/>
        <end position="998"/>
    </location>
</feature>
<evidence type="ECO:0000256" key="1">
    <source>
        <dbReference type="SAM" id="MobiDB-lite"/>
    </source>
</evidence>
<dbReference type="EMBL" id="CAMPGE010023698">
    <property type="protein sequence ID" value="CAI2381608.1"/>
    <property type="molecule type" value="Genomic_DNA"/>
</dbReference>
<evidence type="ECO:0000256" key="3">
    <source>
        <dbReference type="SAM" id="SignalP"/>
    </source>
</evidence>
<keyword evidence="2" id="KW-0812">Transmembrane</keyword>
<keyword evidence="3" id="KW-0732">Signal</keyword>
<feature type="compositionally biased region" description="Polar residues" evidence="1">
    <location>
        <begin position="935"/>
        <end position="948"/>
    </location>
</feature>
<feature type="region of interest" description="Disordered" evidence="1">
    <location>
        <begin position="928"/>
        <end position="998"/>
    </location>
</feature>
<name>A0AAD2D6R8_EUPCR</name>
<comment type="caution">
    <text evidence="4">The sequence shown here is derived from an EMBL/GenBank/DDBJ whole genome shotgun (WGS) entry which is preliminary data.</text>
</comment>
<protein>
    <submittedName>
        <fullName evidence="4">Uncharacterized protein</fullName>
    </submittedName>
</protein>
<keyword evidence="2" id="KW-0472">Membrane</keyword>
<feature type="transmembrane region" description="Helical" evidence="2">
    <location>
        <begin position="710"/>
        <end position="730"/>
    </location>
</feature>
<feature type="signal peptide" evidence="3">
    <location>
        <begin position="1"/>
        <end position="16"/>
    </location>
</feature>
<reference evidence="4" key="1">
    <citation type="submission" date="2023-07" db="EMBL/GenBank/DDBJ databases">
        <authorList>
            <consortium name="AG Swart"/>
            <person name="Singh M."/>
            <person name="Singh A."/>
            <person name="Seah K."/>
            <person name="Emmerich C."/>
        </authorList>
    </citation>
    <scope>NUCLEOTIDE SEQUENCE</scope>
    <source>
        <strain evidence="4">DP1</strain>
    </source>
</reference>
<evidence type="ECO:0000256" key="2">
    <source>
        <dbReference type="SAM" id="Phobius"/>
    </source>
</evidence>
<organism evidence="4 5">
    <name type="scientific">Euplotes crassus</name>
    <dbReference type="NCBI Taxonomy" id="5936"/>
    <lineage>
        <taxon>Eukaryota</taxon>
        <taxon>Sar</taxon>
        <taxon>Alveolata</taxon>
        <taxon>Ciliophora</taxon>
        <taxon>Intramacronucleata</taxon>
        <taxon>Spirotrichea</taxon>
        <taxon>Hypotrichia</taxon>
        <taxon>Euplotida</taxon>
        <taxon>Euplotidae</taxon>
        <taxon>Moneuplotes</taxon>
    </lineage>
</organism>
<accession>A0AAD2D6R8</accession>
<evidence type="ECO:0000313" key="4">
    <source>
        <dbReference type="EMBL" id="CAI2381608.1"/>
    </source>
</evidence>
<feature type="transmembrane region" description="Helical" evidence="2">
    <location>
        <begin position="557"/>
        <end position="577"/>
    </location>
</feature>
<keyword evidence="2" id="KW-1133">Transmembrane helix</keyword>
<feature type="transmembrane region" description="Helical" evidence="2">
    <location>
        <begin position="750"/>
        <end position="775"/>
    </location>
</feature>
<gene>
    <name evidence="4" type="ORF">ECRASSUSDP1_LOCUS23065</name>
</gene>
<feature type="transmembrane region" description="Helical" evidence="2">
    <location>
        <begin position="589"/>
        <end position="608"/>
    </location>
</feature>
<evidence type="ECO:0000313" key="5">
    <source>
        <dbReference type="Proteomes" id="UP001295684"/>
    </source>
</evidence>
<feature type="transmembrane region" description="Helical" evidence="2">
    <location>
        <begin position="832"/>
        <end position="851"/>
    </location>
</feature>
<proteinExistence type="predicted"/>
<dbReference type="Proteomes" id="UP001295684">
    <property type="component" value="Unassembled WGS sequence"/>
</dbReference>
<feature type="transmembrane region" description="Helical" evidence="2">
    <location>
        <begin position="895"/>
        <end position="919"/>
    </location>
</feature>
<feature type="transmembrane region" description="Helical" evidence="2">
    <location>
        <begin position="668"/>
        <end position="689"/>
    </location>
</feature>